<keyword evidence="4" id="KW-1185">Reference proteome</keyword>
<dbReference type="EMBL" id="JAPDFW010000010">
    <property type="protein sequence ID" value="KAJ5080483.1"/>
    <property type="molecule type" value="Genomic_DNA"/>
</dbReference>
<sequence length="211" mass="25498">MEQKFKVQFTKDLTKKSQIWEEGIIEIEGRKCKLTEEDGELIDEFWLKHSEIKTGDKITESKYILQILENLNLETRKKTENQNQKIKSKKKQKDRIKRRAFKPPKVLEKINYEEEDQKVNFFENNFGGYNGQQNQTEDPVEKNLQYLQNLQEEKPQRLKKPRINQNQNQIKNQNQNQIQIQKENELNYLEYDYTNVSILLGFDFKKFVENF</sequence>
<organism evidence="3 4">
    <name type="scientific">Anaeramoeba ignava</name>
    <name type="common">Anaerobic marine amoeba</name>
    <dbReference type="NCBI Taxonomy" id="1746090"/>
    <lineage>
        <taxon>Eukaryota</taxon>
        <taxon>Metamonada</taxon>
        <taxon>Anaeramoebidae</taxon>
        <taxon>Anaeramoeba</taxon>
    </lineage>
</organism>
<gene>
    <name evidence="3" type="ORF">M0811_14078</name>
</gene>
<evidence type="ECO:0000313" key="3">
    <source>
        <dbReference type="EMBL" id="KAJ5080483.1"/>
    </source>
</evidence>
<dbReference type="InterPro" id="IPR018838">
    <property type="entry name" value="ZGRF1-like_N"/>
</dbReference>
<evidence type="ECO:0000259" key="2">
    <source>
        <dbReference type="Pfam" id="PF10382"/>
    </source>
</evidence>
<feature type="compositionally biased region" description="Basic residues" evidence="1">
    <location>
        <begin position="86"/>
        <end position="98"/>
    </location>
</feature>
<reference evidence="3" key="1">
    <citation type="submission" date="2022-10" db="EMBL/GenBank/DDBJ databases">
        <title>Novel sulphate-reducing endosymbionts in the free-living metamonad Anaeramoeba.</title>
        <authorList>
            <person name="Jerlstrom-Hultqvist J."/>
            <person name="Cepicka I."/>
            <person name="Gallot-Lavallee L."/>
            <person name="Salas-Leiva D."/>
            <person name="Curtis B.A."/>
            <person name="Zahonova K."/>
            <person name="Pipaliya S."/>
            <person name="Dacks J."/>
            <person name="Roger A.J."/>
        </authorList>
    </citation>
    <scope>NUCLEOTIDE SEQUENCE</scope>
    <source>
        <strain evidence="3">BMAN</strain>
    </source>
</reference>
<evidence type="ECO:0000256" key="1">
    <source>
        <dbReference type="SAM" id="MobiDB-lite"/>
    </source>
</evidence>
<comment type="caution">
    <text evidence="3">The sequence shown here is derived from an EMBL/GenBank/DDBJ whole genome shotgun (WGS) entry which is preliminary data.</text>
</comment>
<dbReference type="Proteomes" id="UP001149090">
    <property type="component" value="Unassembled WGS sequence"/>
</dbReference>
<protein>
    <submittedName>
        <fullName evidence="3">Zinc finger grf-type containing 1</fullName>
    </submittedName>
</protein>
<dbReference type="Pfam" id="PF10382">
    <property type="entry name" value="ZGRF1-like_N"/>
    <property type="match status" value="1"/>
</dbReference>
<feature type="region of interest" description="Disordered" evidence="1">
    <location>
        <begin position="78"/>
        <end position="98"/>
    </location>
</feature>
<feature type="domain" description="5'-3' DNA helicase ZGRF1-like N-terminal" evidence="2">
    <location>
        <begin position="3"/>
        <end position="74"/>
    </location>
</feature>
<evidence type="ECO:0000313" key="4">
    <source>
        <dbReference type="Proteomes" id="UP001149090"/>
    </source>
</evidence>
<accession>A0A9Q0LZW0</accession>
<proteinExistence type="predicted"/>
<dbReference type="AlphaFoldDB" id="A0A9Q0LZW0"/>
<name>A0A9Q0LZW0_ANAIG</name>